<feature type="compositionally biased region" description="Basic and acidic residues" evidence="1">
    <location>
        <begin position="401"/>
        <end position="411"/>
    </location>
</feature>
<gene>
    <name evidence="2" type="ORF">RHSIM_Rhsim04G0141600</name>
</gene>
<dbReference type="Proteomes" id="UP000626092">
    <property type="component" value="Unassembled WGS sequence"/>
</dbReference>
<reference evidence="2" key="1">
    <citation type="submission" date="2019-11" db="EMBL/GenBank/DDBJ databases">
        <authorList>
            <person name="Liu Y."/>
            <person name="Hou J."/>
            <person name="Li T.-Q."/>
            <person name="Guan C.-H."/>
            <person name="Wu X."/>
            <person name="Wu H.-Z."/>
            <person name="Ling F."/>
            <person name="Zhang R."/>
            <person name="Shi X.-G."/>
            <person name="Ren J.-P."/>
            <person name="Chen E.-F."/>
            <person name="Sun J.-M."/>
        </authorList>
    </citation>
    <scope>NUCLEOTIDE SEQUENCE</scope>
    <source>
        <strain evidence="2">Adult_tree_wgs_1</strain>
        <tissue evidence="2">Leaves</tissue>
    </source>
</reference>
<protein>
    <recommendedName>
        <fullName evidence="4">Aminotransferase-like plant mobile domain-containing protein</fullName>
    </recommendedName>
</protein>
<accession>A0A834LRS1</accession>
<evidence type="ECO:0000313" key="2">
    <source>
        <dbReference type="EMBL" id="KAF7146474.1"/>
    </source>
</evidence>
<dbReference type="EMBL" id="WJXA01000004">
    <property type="protein sequence ID" value="KAF7146474.1"/>
    <property type="molecule type" value="Genomic_DNA"/>
</dbReference>
<dbReference type="AlphaFoldDB" id="A0A834LRS1"/>
<evidence type="ECO:0000256" key="1">
    <source>
        <dbReference type="SAM" id="MobiDB-lite"/>
    </source>
</evidence>
<feature type="compositionally biased region" description="Acidic residues" evidence="1">
    <location>
        <begin position="501"/>
        <end position="512"/>
    </location>
</feature>
<name>A0A834LRS1_RHOSS</name>
<organism evidence="2 3">
    <name type="scientific">Rhododendron simsii</name>
    <name type="common">Sims's rhododendron</name>
    <dbReference type="NCBI Taxonomy" id="118357"/>
    <lineage>
        <taxon>Eukaryota</taxon>
        <taxon>Viridiplantae</taxon>
        <taxon>Streptophyta</taxon>
        <taxon>Embryophyta</taxon>
        <taxon>Tracheophyta</taxon>
        <taxon>Spermatophyta</taxon>
        <taxon>Magnoliopsida</taxon>
        <taxon>eudicotyledons</taxon>
        <taxon>Gunneridae</taxon>
        <taxon>Pentapetalae</taxon>
        <taxon>asterids</taxon>
        <taxon>Ericales</taxon>
        <taxon>Ericaceae</taxon>
        <taxon>Ericoideae</taxon>
        <taxon>Rhodoreae</taxon>
        <taxon>Rhododendron</taxon>
    </lineage>
</organism>
<evidence type="ECO:0000313" key="3">
    <source>
        <dbReference type="Proteomes" id="UP000626092"/>
    </source>
</evidence>
<feature type="compositionally biased region" description="Basic and acidic residues" evidence="1">
    <location>
        <begin position="514"/>
        <end position="525"/>
    </location>
</feature>
<feature type="region of interest" description="Disordered" evidence="1">
    <location>
        <begin position="337"/>
        <end position="532"/>
    </location>
</feature>
<comment type="caution">
    <text evidence="2">The sequence shown here is derived from an EMBL/GenBank/DDBJ whole genome shotgun (WGS) entry which is preliminary data.</text>
</comment>
<proteinExistence type="predicted"/>
<evidence type="ECO:0008006" key="4">
    <source>
        <dbReference type="Google" id="ProtNLM"/>
    </source>
</evidence>
<feature type="compositionally biased region" description="Acidic residues" evidence="1">
    <location>
        <begin position="451"/>
        <end position="479"/>
    </location>
</feature>
<keyword evidence="3" id="KW-1185">Reference proteome</keyword>
<sequence>MEIPEEPLSLVPEVSPEEADLIPPSSILRFRVERGDVPSCFVNCEAVSQAPIQWRDWAESVLNNPDLVRTLKASRALEPIRLSAELNIWKNNANIDLMVSRWSKDTHTFVCKAGGPLEKSVHRGGKDLPPLGTAPPTRQATKFYGKMYDSDLYLAGFLNYWLFFLRPYAELVKGALPTSFFSENDRIVDFQTEGVIVSASAQAAFVAACPCSLPALCMEGTRYVLYRPDRTFVGELFEGYNIMVLPRNDRETSFTANSRLAWRRNLDSFINYVRGVLEVPTFPDVYHPDISLRSPKVRQPGWRGKSSYWASPSVALVDSRGVTIAEPILTIIPPRVTRAKTKEQASSQQQGPQLKRLRKGAPTRFARTPCFEEMPSSAAFADPSPRYDGGEHTPLSKLKRKREDVGPRVLEEDFDSSIDDGVPISQSFKLPRAAQPTPSGKSVAEDKGVDDLGEGGSEETGSDAEDNDDQGSEGGEDSGADVGSGDRSNDDDDGGNHSDNDDVDGGEDDADSDFGGKDGGDHGSGDRSLNTPILRYNPWLKRMTRMMMQSPWVTAAIVSTFDRRLNVQPADDHSAHFRAHNTVMELAGLNSVEVFTDIQNDSLLSLETPQAGYVAGDFGEGSSLMVRGSMLQQQAEAGTNHGQEAIEDDSEVRVVEPPVSNEEEVLSNEAFFGQFRLSRYETSFLSFHYLGLERIEEIGHTVQDFDKLGFDIWWVYKELDAARIMRENEKLWRHCEGAKATLEEAHVAFVRAQDTMVTAEEVVEERRRAYERMVEEARLGERLIDVLLCDTDPFMKGVFGA</sequence>